<name>A0ABV7JL49_9SPHI</name>
<feature type="transmembrane region" description="Helical" evidence="2">
    <location>
        <begin position="6"/>
        <end position="25"/>
    </location>
</feature>
<accession>A0ABV7JL49</accession>
<evidence type="ECO:0000313" key="3">
    <source>
        <dbReference type="EMBL" id="MFC3198813.1"/>
    </source>
</evidence>
<feature type="coiled-coil region" evidence="1">
    <location>
        <begin position="34"/>
        <end position="76"/>
    </location>
</feature>
<gene>
    <name evidence="3" type="ORF">ACFOET_14420</name>
</gene>
<evidence type="ECO:0000256" key="1">
    <source>
        <dbReference type="SAM" id="Coils"/>
    </source>
</evidence>
<comment type="caution">
    <text evidence="3">The sequence shown here is derived from an EMBL/GenBank/DDBJ whole genome shotgun (WGS) entry which is preliminary data.</text>
</comment>
<keyword evidence="1" id="KW-0175">Coiled coil</keyword>
<reference evidence="4" key="1">
    <citation type="journal article" date="2019" name="Int. J. Syst. Evol. Microbiol.">
        <title>The Global Catalogue of Microorganisms (GCM) 10K type strain sequencing project: providing services to taxonomists for standard genome sequencing and annotation.</title>
        <authorList>
            <consortium name="The Broad Institute Genomics Platform"/>
            <consortium name="The Broad Institute Genome Sequencing Center for Infectious Disease"/>
            <person name="Wu L."/>
            <person name="Ma J."/>
        </authorList>
    </citation>
    <scope>NUCLEOTIDE SEQUENCE [LARGE SCALE GENOMIC DNA]</scope>
    <source>
        <strain evidence="4">KCTC 52416</strain>
    </source>
</reference>
<evidence type="ECO:0000256" key="2">
    <source>
        <dbReference type="SAM" id="Phobius"/>
    </source>
</evidence>
<dbReference type="EMBL" id="JBHRTA010000038">
    <property type="protein sequence ID" value="MFC3198813.1"/>
    <property type="molecule type" value="Genomic_DNA"/>
</dbReference>
<keyword evidence="2" id="KW-0812">Transmembrane</keyword>
<sequence>MNSKNSIVTYALVGLAAGTAVWLLMGTKGGRKQLDRASEGIRELTNAIRKSTKKEMDRASKLADRASEEIHDMRAEAKRKGHRAIQQTDQLAKEGISAANAAVKSAKQKTEDGI</sequence>
<evidence type="ECO:0000313" key="4">
    <source>
        <dbReference type="Proteomes" id="UP001595526"/>
    </source>
</evidence>
<organism evidence="3 4">
    <name type="scientific">Parapedobacter deserti</name>
    <dbReference type="NCBI Taxonomy" id="1912957"/>
    <lineage>
        <taxon>Bacteria</taxon>
        <taxon>Pseudomonadati</taxon>
        <taxon>Bacteroidota</taxon>
        <taxon>Sphingobacteriia</taxon>
        <taxon>Sphingobacteriales</taxon>
        <taxon>Sphingobacteriaceae</taxon>
        <taxon>Parapedobacter</taxon>
    </lineage>
</organism>
<dbReference type="Proteomes" id="UP001595526">
    <property type="component" value="Unassembled WGS sequence"/>
</dbReference>
<dbReference type="RefSeq" id="WP_379023829.1">
    <property type="nucleotide sequence ID" value="NZ_JBHRTA010000038.1"/>
</dbReference>
<keyword evidence="2" id="KW-0472">Membrane</keyword>
<keyword evidence="2" id="KW-1133">Transmembrane helix</keyword>
<protein>
    <recommendedName>
        <fullName evidence="5">YtxH domain-containing protein</fullName>
    </recommendedName>
</protein>
<proteinExistence type="predicted"/>
<keyword evidence="4" id="KW-1185">Reference proteome</keyword>
<evidence type="ECO:0008006" key="5">
    <source>
        <dbReference type="Google" id="ProtNLM"/>
    </source>
</evidence>